<evidence type="ECO:0000313" key="4">
    <source>
        <dbReference type="Proteomes" id="UP000233742"/>
    </source>
</evidence>
<keyword evidence="4" id="KW-1185">Reference proteome</keyword>
<dbReference type="PRINTS" id="PR01438">
    <property type="entry name" value="UNVRSLSTRESS"/>
</dbReference>
<dbReference type="Proteomes" id="UP000233742">
    <property type="component" value="Chromosome"/>
</dbReference>
<name>A0A2K9EIC5_9RHOB</name>
<feature type="domain" description="UspA" evidence="2">
    <location>
        <begin position="1"/>
        <end position="154"/>
    </location>
</feature>
<feature type="domain" description="UspA" evidence="2">
    <location>
        <begin position="206"/>
        <end position="277"/>
    </location>
</feature>
<dbReference type="InterPro" id="IPR006015">
    <property type="entry name" value="Universal_stress_UspA"/>
</dbReference>
<evidence type="ECO:0000313" key="3">
    <source>
        <dbReference type="EMBL" id="AUH34733.1"/>
    </source>
</evidence>
<dbReference type="InterPro" id="IPR006016">
    <property type="entry name" value="UspA"/>
</dbReference>
<reference evidence="3 4" key="1">
    <citation type="submission" date="2017-12" db="EMBL/GenBank/DDBJ databases">
        <authorList>
            <person name="Hurst M.R.H."/>
        </authorList>
    </citation>
    <scope>NUCLEOTIDE SEQUENCE [LARGE SCALE GENOMIC DNA]</scope>
    <source>
        <strain evidence="3 4">BM15</strain>
    </source>
</reference>
<sequence length="277" mass="29703">MTERVIALIDGSDYARSTCDHAAWVAKRSGIGVELLHVIPPAKVKSDLSGAIRLGARSALLAELSELDETRSKLASRHGRAILEDAAEIVRAGGVEDVQQRLRHGDLVETVAEIEPEARLILIGKRGENDGGAQGGLGSNLERVVRAAKRPVLVSSRTFTPVERVLLVWDGGAAAGRALERIATLPFYRGLFVQVTSVGERDGQQAAVVRLREAGVDAKAMRLDDPQDGAMAGEVVAGNFQMVVTGAYRHSPLRHLMVGSTTDALIRDCKVPLLLVR</sequence>
<protein>
    <submittedName>
        <fullName evidence="3">Universal stress protein UspA</fullName>
    </submittedName>
</protein>
<dbReference type="EMBL" id="CP025408">
    <property type="protein sequence ID" value="AUH34733.1"/>
    <property type="molecule type" value="Genomic_DNA"/>
</dbReference>
<evidence type="ECO:0000256" key="1">
    <source>
        <dbReference type="ARBA" id="ARBA00008791"/>
    </source>
</evidence>
<dbReference type="PANTHER" id="PTHR46268">
    <property type="entry name" value="STRESS RESPONSE PROTEIN NHAX"/>
    <property type="match status" value="1"/>
</dbReference>
<dbReference type="Gene3D" id="3.40.50.12370">
    <property type="match status" value="1"/>
</dbReference>
<dbReference type="OrthoDB" id="9804721at2"/>
<accession>A0A2K9EIC5</accession>
<dbReference type="KEGG" id="paro:CUV01_16285"/>
<proteinExistence type="inferred from homology"/>
<dbReference type="SUPFAM" id="SSF52402">
    <property type="entry name" value="Adenine nucleotide alpha hydrolases-like"/>
    <property type="match status" value="2"/>
</dbReference>
<dbReference type="CDD" id="cd00293">
    <property type="entry name" value="USP-like"/>
    <property type="match status" value="2"/>
</dbReference>
<dbReference type="AlphaFoldDB" id="A0A2K9EIC5"/>
<gene>
    <name evidence="3" type="ORF">CUV01_16285</name>
</gene>
<dbReference type="RefSeq" id="WP_101461393.1">
    <property type="nucleotide sequence ID" value="NZ_CP025408.1"/>
</dbReference>
<evidence type="ECO:0000259" key="2">
    <source>
        <dbReference type="Pfam" id="PF00582"/>
    </source>
</evidence>
<organism evidence="3 4">
    <name type="scientific">Paracoccus tegillarcae</name>
    <dbReference type="NCBI Taxonomy" id="1529068"/>
    <lineage>
        <taxon>Bacteria</taxon>
        <taxon>Pseudomonadati</taxon>
        <taxon>Pseudomonadota</taxon>
        <taxon>Alphaproteobacteria</taxon>
        <taxon>Rhodobacterales</taxon>
        <taxon>Paracoccaceae</taxon>
        <taxon>Paracoccus</taxon>
    </lineage>
</organism>
<dbReference type="Pfam" id="PF00582">
    <property type="entry name" value="Usp"/>
    <property type="match status" value="2"/>
</dbReference>
<comment type="similarity">
    <text evidence="1">Belongs to the universal stress protein A family.</text>
</comment>
<dbReference type="PANTHER" id="PTHR46268:SF6">
    <property type="entry name" value="UNIVERSAL STRESS PROTEIN UP12"/>
    <property type="match status" value="1"/>
</dbReference>